<feature type="region of interest" description="Disordered" evidence="3">
    <location>
        <begin position="1"/>
        <end position="30"/>
    </location>
</feature>
<organism evidence="4 5">
    <name type="scientific">Scleroderma citrinum Foug A</name>
    <dbReference type="NCBI Taxonomy" id="1036808"/>
    <lineage>
        <taxon>Eukaryota</taxon>
        <taxon>Fungi</taxon>
        <taxon>Dikarya</taxon>
        <taxon>Basidiomycota</taxon>
        <taxon>Agaricomycotina</taxon>
        <taxon>Agaricomycetes</taxon>
        <taxon>Agaricomycetidae</taxon>
        <taxon>Boletales</taxon>
        <taxon>Sclerodermatineae</taxon>
        <taxon>Sclerodermataceae</taxon>
        <taxon>Scleroderma</taxon>
    </lineage>
</organism>
<feature type="compositionally biased region" description="Basic and acidic residues" evidence="3">
    <location>
        <begin position="523"/>
        <end position="538"/>
    </location>
</feature>
<dbReference type="InterPro" id="IPR011990">
    <property type="entry name" value="TPR-like_helical_dom_sf"/>
</dbReference>
<feature type="region of interest" description="Disordered" evidence="3">
    <location>
        <begin position="523"/>
        <end position="562"/>
    </location>
</feature>
<dbReference type="OrthoDB" id="185373at2759"/>
<dbReference type="InParanoid" id="A0A0C3DCI3"/>
<evidence type="ECO:0008006" key="6">
    <source>
        <dbReference type="Google" id="ProtNLM"/>
    </source>
</evidence>
<dbReference type="PANTHER" id="PTHR47942">
    <property type="entry name" value="TETRATRICOPEPTIDE REPEAT (TPR)-LIKE SUPERFAMILY PROTEIN-RELATED"/>
    <property type="match status" value="1"/>
</dbReference>
<dbReference type="HOGENOM" id="CLU_026239_0_0_1"/>
<reference evidence="4 5" key="1">
    <citation type="submission" date="2014-04" db="EMBL/GenBank/DDBJ databases">
        <authorList>
            <consortium name="DOE Joint Genome Institute"/>
            <person name="Kuo A."/>
            <person name="Kohler A."/>
            <person name="Nagy L.G."/>
            <person name="Floudas D."/>
            <person name="Copeland A."/>
            <person name="Barry K.W."/>
            <person name="Cichocki N."/>
            <person name="Veneault-Fourrey C."/>
            <person name="LaButti K."/>
            <person name="Lindquist E.A."/>
            <person name="Lipzen A."/>
            <person name="Lundell T."/>
            <person name="Morin E."/>
            <person name="Murat C."/>
            <person name="Sun H."/>
            <person name="Tunlid A."/>
            <person name="Henrissat B."/>
            <person name="Grigoriev I.V."/>
            <person name="Hibbett D.S."/>
            <person name="Martin F."/>
            <person name="Nordberg H.P."/>
            <person name="Cantor M.N."/>
            <person name="Hua S.X."/>
        </authorList>
    </citation>
    <scope>NUCLEOTIDE SEQUENCE [LARGE SCALE GENOMIC DNA]</scope>
    <source>
        <strain evidence="4 5">Foug A</strain>
    </source>
</reference>
<evidence type="ECO:0000256" key="1">
    <source>
        <dbReference type="ARBA" id="ARBA00022737"/>
    </source>
</evidence>
<evidence type="ECO:0000313" key="4">
    <source>
        <dbReference type="EMBL" id="KIM53801.1"/>
    </source>
</evidence>
<name>A0A0C3DCI3_9AGAM</name>
<dbReference type="STRING" id="1036808.A0A0C3DCI3"/>
<dbReference type="InterPro" id="IPR051222">
    <property type="entry name" value="PPR/CCM1_RNA-binding"/>
</dbReference>
<dbReference type="EMBL" id="KN822170">
    <property type="protein sequence ID" value="KIM53801.1"/>
    <property type="molecule type" value="Genomic_DNA"/>
</dbReference>
<accession>A0A0C3DCI3</accession>
<evidence type="ECO:0000313" key="5">
    <source>
        <dbReference type="Proteomes" id="UP000053989"/>
    </source>
</evidence>
<dbReference type="PROSITE" id="PS51375">
    <property type="entry name" value="PPR"/>
    <property type="match status" value="1"/>
</dbReference>
<keyword evidence="1" id="KW-0677">Repeat</keyword>
<reference evidence="5" key="2">
    <citation type="submission" date="2015-01" db="EMBL/GenBank/DDBJ databases">
        <title>Evolutionary Origins and Diversification of the Mycorrhizal Mutualists.</title>
        <authorList>
            <consortium name="DOE Joint Genome Institute"/>
            <consortium name="Mycorrhizal Genomics Consortium"/>
            <person name="Kohler A."/>
            <person name="Kuo A."/>
            <person name="Nagy L.G."/>
            <person name="Floudas D."/>
            <person name="Copeland A."/>
            <person name="Barry K.W."/>
            <person name="Cichocki N."/>
            <person name="Veneault-Fourrey C."/>
            <person name="LaButti K."/>
            <person name="Lindquist E.A."/>
            <person name="Lipzen A."/>
            <person name="Lundell T."/>
            <person name="Morin E."/>
            <person name="Murat C."/>
            <person name="Riley R."/>
            <person name="Ohm R."/>
            <person name="Sun H."/>
            <person name="Tunlid A."/>
            <person name="Henrissat B."/>
            <person name="Grigoriev I.V."/>
            <person name="Hibbett D.S."/>
            <person name="Martin F."/>
        </authorList>
    </citation>
    <scope>NUCLEOTIDE SEQUENCE [LARGE SCALE GENOMIC DNA]</scope>
    <source>
        <strain evidence="5">Foug A</strain>
    </source>
</reference>
<gene>
    <name evidence="4" type="ORF">SCLCIDRAFT_138181</name>
</gene>
<evidence type="ECO:0000256" key="3">
    <source>
        <dbReference type="SAM" id="MobiDB-lite"/>
    </source>
</evidence>
<sequence>MDSANFSPPPLSDNVEGPSHPPKDKRNPPVKLLKPYDLANEVHKMCGRGDIDGAIRRLQNTPRDAQNTSVWNTMISHCVRVGKYHRSFDVFNDMKRRGFSPNVATYSTLLKGLTQVSDWSKHPKQLTRAHTLYEYYMKHIESVKYHEPENTTELSTAPLVSYLAILGEIGDRQKIFDVFFAMDSDGQFVPDKFLFCAMFDAIARCQEVAPTSSDASSLSNPPKSDAKYVWLQVEKFAQRLPNFELDSHVIAAGIRALTRGRSSDQTLALEITTKYLGLAMLGERKPLRLSRFLTPWSLDAALTLCNTMQQYPLCVYFMRQVIEGLDLEKRGMRIIDRAHIQKLLRAHAALARRGSRNESLPALEALEWSLENDTIYDIPRLRPNHQTYHLLFMTCWRSADWVRATRAFELMTGIQATSFLESNEGQQPPTTSTRPAKKNIPLDLATMSFILRTALATKEVVHYRQAMWLADYVNLGAMLEKKTDIFYRTRVAQSLLPIIARLEGEVPAETFRGWKQLRTQAEKALRDNGETSVGDRRSLGSSWSFEEADDDAKTTRRSGRDT</sequence>
<dbReference type="PANTHER" id="PTHR47942:SF63">
    <property type="entry name" value="PENTATRICOPEPTIDE REPEAT-CONTAINING PROTEIN"/>
    <property type="match status" value="1"/>
</dbReference>
<dbReference type="InterPro" id="IPR002885">
    <property type="entry name" value="PPR_rpt"/>
</dbReference>
<keyword evidence="5" id="KW-1185">Reference proteome</keyword>
<feature type="compositionally biased region" description="Basic and acidic residues" evidence="3">
    <location>
        <begin position="551"/>
        <end position="562"/>
    </location>
</feature>
<dbReference type="Gene3D" id="1.25.40.10">
    <property type="entry name" value="Tetratricopeptide repeat domain"/>
    <property type="match status" value="1"/>
</dbReference>
<dbReference type="Pfam" id="PF13041">
    <property type="entry name" value="PPR_2"/>
    <property type="match status" value="1"/>
</dbReference>
<proteinExistence type="predicted"/>
<evidence type="ECO:0000256" key="2">
    <source>
        <dbReference type="PROSITE-ProRule" id="PRU00708"/>
    </source>
</evidence>
<feature type="repeat" description="PPR" evidence="2">
    <location>
        <begin position="67"/>
        <end position="101"/>
    </location>
</feature>
<dbReference type="AlphaFoldDB" id="A0A0C3DCI3"/>
<dbReference type="Proteomes" id="UP000053989">
    <property type="component" value="Unassembled WGS sequence"/>
</dbReference>
<dbReference type="NCBIfam" id="TIGR00756">
    <property type="entry name" value="PPR"/>
    <property type="match status" value="1"/>
</dbReference>
<protein>
    <recommendedName>
        <fullName evidence="6">Pentacotripeptide-repeat region of PRORP domain-containing protein</fullName>
    </recommendedName>
</protein>